<evidence type="ECO:0000256" key="1">
    <source>
        <dbReference type="SAM" id="MobiDB-lite"/>
    </source>
</evidence>
<dbReference type="CDD" id="cd00306">
    <property type="entry name" value="Peptidases_S8_S53"/>
    <property type="match status" value="1"/>
</dbReference>
<reference evidence="3 4" key="1">
    <citation type="submission" date="2020-08" db="EMBL/GenBank/DDBJ databases">
        <title>Genomic Encyclopedia of Type Strains, Phase IV (KMG-IV): sequencing the most valuable type-strain genomes for metagenomic binning, comparative biology and taxonomic classification.</title>
        <authorList>
            <person name="Goeker M."/>
        </authorList>
    </citation>
    <scope>NUCLEOTIDE SEQUENCE [LARGE SCALE GENOMIC DNA]</scope>
    <source>
        <strain evidence="3 4">DSM 25622</strain>
    </source>
</reference>
<feature type="compositionally biased region" description="Basic residues" evidence="1">
    <location>
        <begin position="442"/>
        <end position="453"/>
    </location>
</feature>
<dbReference type="InterPro" id="IPR036852">
    <property type="entry name" value="Peptidase_S8/S53_dom_sf"/>
</dbReference>
<accession>A0A840YI30</accession>
<feature type="compositionally biased region" description="Low complexity" evidence="1">
    <location>
        <begin position="429"/>
        <end position="441"/>
    </location>
</feature>
<protein>
    <recommendedName>
        <fullName evidence="2">Peptidase S8/S53 domain-containing protein</fullName>
    </recommendedName>
</protein>
<dbReference type="Gene3D" id="3.40.50.200">
    <property type="entry name" value="Peptidase S8/S53 domain"/>
    <property type="match status" value="1"/>
</dbReference>
<dbReference type="SUPFAM" id="SSF52743">
    <property type="entry name" value="Subtilisin-like"/>
    <property type="match status" value="1"/>
</dbReference>
<organism evidence="3 4">
    <name type="scientific">Muricoccus pecuniae</name>
    <dbReference type="NCBI Taxonomy" id="693023"/>
    <lineage>
        <taxon>Bacteria</taxon>
        <taxon>Pseudomonadati</taxon>
        <taxon>Pseudomonadota</taxon>
        <taxon>Alphaproteobacteria</taxon>
        <taxon>Acetobacterales</taxon>
        <taxon>Roseomonadaceae</taxon>
        <taxon>Muricoccus</taxon>
    </lineage>
</organism>
<evidence type="ECO:0000259" key="2">
    <source>
        <dbReference type="Pfam" id="PF00082"/>
    </source>
</evidence>
<comment type="caution">
    <text evidence="3">The sequence shown here is derived from an EMBL/GenBank/DDBJ whole genome shotgun (WGS) entry which is preliminary data.</text>
</comment>
<evidence type="ECO:0000313" key="4">
    <source>
        <dbReference type="Proteomes" id="UP000580654"/>
    </source>
</evidence>
<gene>
    <name evidence="3" type="ORF">FHS87_004181</name>
</gene>
<dbReference type="Proteomes" id="UP000580654">
    <property type="component" value="Unassembled WGS sequence"/>
</dbReference>
<feature type="domain" description="Peptidase S8/S53" evidence="2">
    <location>
        <begin position="170"/>
        <end position="470"/>
    </location>
</feature>
<proteinExistence type="predicted"/>
<dbReference type="GO" id="GO:0004252">
    <property type="term" value="F:serine-type endopeptidase activity"/>
    <property type="evidence" value="ECO:0007669"/>
    <property type="project" value="InterPro"/>
</dbReference>
<keyword evidence="4" id="KW-1185">Reference proteome</keyword>
<evidence type="ECO:0000313" key="3">
    <source>
        <dbReference type="EMBL" id="MBB5696111.1"/>
    </source>
</evidence>
<dbReference type="GO" id="GO:0006508">
    <property type="term" value="P:proteolysis"/>
    <property type="evidence" value="ECO:0007669"/>
    <property type="project" value="InterPro"/>
</dbReference>
<dbReference type="Pfam" id="PF00082">
    <property type="entry name" value="Peptidase_S8"/>
    <property type="match status" value="1"/>
</dbReference>
<feature type="region of interest" description="Disordered" evidence="1">
    <location>
        <begin position="429"/>
        <end position="457"/>
    </location>
</feature>
<dbReference type="EMBL" id="JACIJD010000030">
    <property type="protein sequence ID" value="MBB5696111.1"/>
    <property type="molecule type" value="Genomic_DNA"/>
</dbReference>
<dbReference type="RefSeq" id="WP_184521216.1">
    <property type="nucleotide sequence ID" value="NZ_JACIJD010000030.1"/>
</dbReference>
<name>A0A840YI30_9PROT</name>
<dbReference type="InterPro" id="IPR000209">
    <property type="entry name" value="Peptidase_S8/S53_dom"/>
</dbReference>
<sequence>MAMENPTDRQPQIEIAVDLPNIPAIREAARSDDRKNFLSLLQRQLPELPNGSQIMEMPSLEPGSLQIEARLVHADLRGFERPSEEDIQAELRSLIAVVSVPAASAEQYIGAMRKAGLSAGTQTYLAPFDYWVPGLDRPSLFGSRRAAEALVRAGTLREHDFLGQETNLVILDEGFNAGELGLRSRSPLAFVGGWSVTTPKGGSRTPGAAARGGHGTMVALNAVSLAPKARLFDLPLRPGRIVDIGMTTGEVAVALNRIEAEIRLWLRRVFPGPWIFCHPWGIYDRRIEFPRGSYTTDRQHILNRWFRHNDTDGSGHDQIFAAGNGGQFAPHPRCGPRDIGPGHSILGANSSPHVLTVGAVRADGMWIGYSSQGPGQPELSEPPGSLGEKPDICAVSHFSEGQDCAWLSTGTSAACGMAAGAVAALRSEGSPLRSLPSPSLRSHLRQTARKHHQSASLQTDQTYDNRCGYGVLCLEGALKTTPKV</sequence>
<dbReference type="AlphaFoldDB" id="A0A840YI30"/>